<reference evidence="1 2" key="1">
    <citation type="journal article" date="2009" name="J. Bacteriol.">
        <title>Draft genome sequence of the extremely acidophilic bacterium Acidithiobacillus caldus ATCC 51756 reveals metabolic versatility in the genus Acidithiobacillus.</title>
        <authorList>
            <person name="Valdes J."/>
            <person name="Quatrini R."/>
            <person name="Hallberg K."/>
            <person name="Dopson M."/>
            <person name="Valenzuela P.D."/>
            <person name="Holmes D.S."/>
        </authorList>
    </citation>
    <scope>NUCLEOTIDE SEQUENCE [LARGE SCALE GENOMIC DNA]</scope>
    <source>
        <strain evidence="2">ATCC 51756 / DSM 8584 / KU</strain>
    </source>
</reference>
<dbReference type="InterPro" id="IPR010653">
    <property type="entry name" value="NlpB/DapX"/>
</dbReference>
<name>A0A059ZWC9_ACICK</name>
<gene>
    <name evidence="1" type="ORF">Acaty_c2044</name>
</gene>
<dbReference type="AlphaFoldDB" id="A0A059ZWC9"/>
<dbReference type="HOGENOM" id="CLU_736988_0_0_6"/>
<evidence type="ECO:0000313" key="2">
    <source>
        <dbReference type="Proteomes" id="UP000005522"/>
    </source>
</evidence>
<sequence length="385" mass="41551">MGRTLGRSLAVATLATVALSGCSYLPFFKSNTGPNYQDAKLMKPLEVPPDLLAQAPAPGVTVPGGPVSASEVAREVSGARSSGGYGLFVPRVAPGEKPIEEKTLPGVSASLAGQGADLYLVTSASDDQIWKAVREVLARDKIPVEKFSAKAGTLETGWQYTRSGISRIFGTALAPSHKMRYRFRLSSAADGSKELHLEQERYLNNPDGDTINWRKQTAEASRNRDLLEAVRQQLEHSVIMAEMPVIKVTRYRDDLGPYLVLNQVPEKAEPAVEMALRGLDHPVTHEAIGVWSVQVRAGGGEAQHSGGMVGNMFSQAWYKITHIFSGPRKEKPLDVTVKLLRMKDNEGSVLETVAPSDEGKAGQKAAVDILDRLQSALSPKDQGQG</sequence>
<evidence type="ECO:0008006" key="3">
    <source>
        <dbReference type="Google" id="ProtNLM"/>
    </source>
</evidence>
<dbReference type="RefSeq" id="WP_004873190.1">
    <property type="nucleotide sequence ID" value="NZ_CP005986.1"/>
</dbReference>
<dbReference type="Gene3D" id="3.30.530.50">
    <property type="match status" value="1"/>
</dbReference>
<organism evidence="1 2">
    <name type="scientific">Acidithiobacillus caldus (strain ATCC 51756 / DSM 8584 / KU)</name>
    <dbReference type="NCBI Taxonomy" id="637389"/>
    <lineage>
        <taxon>Bacteria</taxon>
        <taxon>Pseudomonadati</taxon>
        <taxon>Pseudomonadota</taxon>
        <taxon>Acidithiobacillia</taxon>
        <taxon>Acidithiobacillales</taxon>
        <taxon>Acidithiobacillaceae</taxon>
        <taxon>Acidithiobacillus</taxon>
    </lineage>
</organism>
<dbReference type="PROSITE" id="PS51257">
    <property type="entry name" value="PROKAR_LIPOPROTEIN"/>
    <property type="match status" value="1"/>
</dbReference>
<dbReference type="EMBL" id="CP005986">
    <property type="protein sequence ID" value="AIA55900.1"/>
    <property type="molecule type" value="Genomic_DNA"/>
</dbReference>
<protein>
    <recommendedName>
        <fullName evidence="3">Outer membrane protein assembly factor BamC</fullName>
    </recommendedName>
</protein>
<dbReference type="KEGG" id="acz:Acaty_c2044"/>
<accession>A0A059ZWC9</accession>
<dbReference type="eggNOG" id="COG3317">
    <property type="taxonomic scope" value="Bacteria"/>
</dbReference>
<proteinExistence type="predicted"/>
<dbReference type="Proteomes" id="UP000005522">
    <property type="component" value="Chromosome"/>
</dbReference>
<evidence type="ECO:0000313" key="1">
    <source>
        <dbReference type="EMBL" id="AIA55900.1"/>
    </source>
</evidence>
<dbReference type="GeneID" id="92932117"/>
<dbReference type="Pfam" id="PF06804">
    <property type="entry name" value="Lipoprotein_18"/>
    <property type="match status" value="1"/>
</dbReference>